<dbReference type="InterPro" id="IPR018875">
    <property type="entry name" value="Antirepressor_Ant_N"/>
</dbReference>
<protein>
    <recommendedName>
        <fullName evidence="2">Antirepressor protein ant N-terminal domain-containing protein</fullName>
    </recommendedName>
</protein>
<dbReference type="PRINTS" id="PR01994">
    <property type="entry name" value="ANTIREPRESSR"/>
</dbReference>
<feature type="domain" description="Antirepressor protein ant N-terminal" evidence="2">
    <location>
        <begin position="52"/>
        <end position="163"/>
    </location>
</feature>
<evidence type="ECO:0000256" key="1">
    <source>
        <dbReference type="SAM" id="MobiDB-lite"/>
    </source>
</evidence>
<dbReference type="Proteomes" id="UP000233332">
    <property type="component" value="Unassembled WGS sequence"/>
</dbReference>
<sequence>MRLSRSSPSKSKPPKLELRGFEISKSTSKRTCDMQEHTQNNADLSSQSLVTLDFHGNSLVTFHHDGEPFVAMRSVCEGMGLDWSTQHKKIADQVEKFSCGHITTAGRDGKQYQMLSMPVRKLPLWLASVNPNKIKDEEKRQRIVLYQEESAIALHDYWTQGVAVKGDLDGIVTGLSPEVAKSIGGIVKGIVMKALGEGIEQMIDQRLTRDPRMSAVTAIPAIEVAVDRGVKRRPRGFVLRISNALTRFCEGKTDYVIHRDVYGRKLFPRQAINEWLAKGGWGPLNDLLDRKGGQAVMRLVPKGGDK</sequence>
<feature type="region of interest" description="Disordered" evidence="1">
    <location>
        <begin position="1"/>
        <end position="40"/>
    </location>
</feature>
<feature type="compositionally biased region" description="Low complexity" evidence="1">
    <location>
        <begin position="1"/>
        <end position="10"/>
    </location>
</feature>
<evidence type="ECO:0000259" key="2">
    <source>
        <dbReference type="Pfam" id="PF10547"/>
    </source>
</evidence>
<keyword evidence="4" id="KW-1185">Reference proteome</keyword>
<name>A0A2N3L0K8_9PROT</name>
<gene>
    <name evidence="3" type="ORF">COO92_21270</name>
</gene>
<proteinExistence type="predicted"/>
<dbReference type="EMBL" id="NXGX01000015">
    <property type="protein sequence ID" value="PKR56338.1"/>
    <property type="molecule type" value="Genomic_DNA"/>
</dbReference>
<comment type="caution">
    <text evidence="3">The sequence shown here is derived from an EMBL/GenBank/DDBJ whole genome shotgun (WGS) entry which is preliminary data.</text>
</comment>
<evidence type="ECO:0000313" key="4">
    <source>
        <dbReference type="Proteomes" id="UP000233332"/>
    </source>
</evidence>
<dbReference type="AlphaFoldDB" id="A0A2N3L0K8"/>
<accession>A0A2N3L0K8</accession>
<dbReference type="Pfam" id="PF10547">
    <property type="entry name" value="P22_AR_N"/>
    <property type="match status" value="1"/>
</dbReference>
<reference evidence="3 4" key="1">
    <citation type="submission" date="2017-09" db="EMBL/GenBank/DDBJ databases">
        <title>Biodiversity and function of Thalassospira species in the particle-attached aromatic-hydrocarbon-degrading consortia from the surface seawater of the China South Sea.</title>
        <authorList>
            <person name="Dong C."/>
            <person name="Lai Q."/>
            <person name="Shao Z."/>
        </authorList>
    </citation>
    <scope>NUCLEOTIDE SEQUENCE [LARGE SCALE GENOMIC DNA]</scope>
    <source>
        <strain evidence="3 4">139Z-12</strain>
    </source>
</reference>
<organism evidence="3 4">
    <name type="scientific">Thalassospira lohafexi</name>
    <dbReference type="NCBI Taxonomy" id="744227"/>
    <lineage>
        <taxon>Bacteria</taxon>
        <taxon>Pseudomonadati</taxon>
        <taxon>Pseudomonadota</taxon>
        <taxon>Alphaproteobacteria</taxon>
        <taxon>Rhodospirillales</taxon>
        <taxon>Thalassospiraceae</taxon>
        <taxon>Thalassospira</taxon>
    </lineage>
</organism>
<evidence type="ECO:0000313" key="3">
    <source>
        <dbReference type="EMBL" id="PKR56338.1"/>
    </source>
</evidence>